<dbReference type="AlphaFoldDB" id="A0A3N4ITA9"/>
<feature type="transmembrane region" description="Helical" evidence="1">
    <location>
        <begin position="100"/>
        <end position="120"/>
    </location>
</feature>
<name>A0A3N4ITA9_9PEZI</name>
<protein>
    <submittedName>
        <fullName evidence="2">Uncharacterized protein</fullName>
    </submittedName>
</protein>
<evidence type="ECO:0000313" key="3">
    <source>
        <dbReference type="Proteomes" id="UP000276215"/>
    </source>
</evidence>
<keyword evidence="3" id="KW-1185">Reference proteome</keyword>
<organism evidence="2 3">
    <name type="scientific">Choiromyces venosus 120613-1</name>
    <dbReference type="NCBI Taxonomy" id="1336337"/>
    <lineage>
        <taxon>Eukaryota</taxon>
        <taxon>Fungi</taxon>
        <taxon>Dikarya</taxon>
        <taxon>Ascomycota</taxon>
        <taxon>Pezizomycotina</taxon>
        <taxon>Pezizomycetes</taxon>
        <taxon>Pezizales</taxon>
        <taxon>Tuberaceae</taxon>
        <taxon>Choiromyces</taxon>
    </lineage>
</organism>
<gene>
    <name evidence="2" type="ORF">L873DRAFT_707894</name>
</gene>
<keyword evidence="1" id="KW-1133">Transmembrane helix</keyword>
<dbReference type="Proteomes" id="UP000276215">
    <property type="component" value="Unassembled WGS sequence"/>
</dbReference>
<dbReference type="EMBL" id="ML120608">
    <property type="protein sequence ID" value="RPA89159.1"/>
    <property type="molecule type" value="Genomic_DNA"/>
</dbReference>
<proteinExistence type="predicted"/>
<evidence type="ECO:0000313" key="2">
    <source>
        <dbReference type="EMBL" id="RPA89159.1"/>
    </source>
</evidence>
<keyword evidence="1" id="KW-0472">Membrane</keyword>
<reference evidence="2 3" key="1">
    <citation type="journal article" date="2018" name="Nat. Ecol. Evol.">
        <title>Pezizomycetes genomes reveal the molecular basis of ectomycorrhizal truffle lifestyle.</title>
        <authorList>
            <person name="Murat C."/>
            <person name="Payen T."/>
            <person name="Noel B."/>
            <person name="Kuo A."/>
            <person name="Morin E."/>
            <person name="Chen J."/>
            <person name="Kohler A."/>
            <person name="Krizsan K."/>
            <person name="Balestrini R."/>
            <person name="Da Silva C."/>
            <person name="Montanini B."/>
            <person name="Hainaut M."/>
            <person name="Levati E."/>
            <person name="Barry K.W."/>
            <person name="Belfiori B."/>
            <person name="Cichocki N."/>
            <person name="Clum A."/>
            <person name="Dockter R.B."/>
            <person name="Fauchery L."/>
            <person name="Guy J."/>
            <person name="Iotti M."/>
            <person name="Le Tacon F."/>
            <person name="Lindquist E.A."/>
            <person name="Lipzen A."/>
            <person name="Malagnac F."/>
            <person name="Mello A."/>
            <person name="Molinier V."/>
            <person name="Miyauchi S."/>
            <person name="Poulain J."/>
            <person name="Riccioni C."/>
            <person name="Rubini A."/>
            <person name="Sitrit Y."/>
            <person name="Splivallo R."/>
            <person name="Traeger S."/>
            <person name="Wang M."/>
            <person name="Zifcakova L."/>
            <person name="Wipf D."/>
            <person name="Zambonelli A."/>
            <person name="Paolocci F."/>
            <person name="Nowrousian M."/>
            <person name="Ottonello S."/>
            <person name="Baldrian P."/>
            <person name="Spatafora J.W."/>
            <person name="Henrissat B."/>
            <person name="Nagy L.G."/>
            <person name="Aury J.M."/>
            <person name="Wincker P."/>
            <person name="Grigoriev I.V."/>
            <person name="Bonfante P."/>
            <person name="Martin F.M."/>
        </authorList>
    </citation>
    <scope>NUCLEOTIDE SEQUENCE [LARGE SCALE GENOMIC DNA]</scope>
    <source>
        <strain evidence="2 3">120613-1</strain>
    </source>
</reference>
<keyword evidence="1" id="KW-0812">Transmembrane</keyword>
<evidence type="ECO:0000256" key="1">
    <source>
        <dbReference type="SAM" id="Phobius"/>
    </source>
</evidence>
<accession>A0A3N4ITA9</accession>
<sequence>MTTLLFQVYKVRQEVKEQLFQVNKPNISLPVPVNGFITLYIPTISKYPALMHPSIIAHSPHSPYKLPNISHPLTYFVMNCNCIASTINRTIITLYCKSVVLYYLLLPATCITVTYLYHIIPSCDHSKPKKDVKEKEKSR</sequence>